<keyword evidence="2" id="KW-1185">Reference proteome</keyword>
<protein>
    <submittedName>
        <fullName evidence="1">Uncharacterized protein</fullName>
    </submittedName>
</protein>
<comment type="caution">
    <text evidence="1">The sequence shown here is derived from an EMBL/GenBank/DDBJ whole genome shotgun (WGS) entry which is preliminary data.</text>
</comment>
<dbReference type="Proteomes" id="UP000557739">
    <property type="component" value="Unassembled WGS sequence"/>
</dbReference>
<dbReference type="AlphaFoldDB" id="A0A7W9EHR1"/>
<proteinExistence type="predicted"/>
<reference evidence="1 2" key="1">
    <citation type="submission" date="2020-08" db="EMBL/GenBank/DDBJ databases">
        <title>Genomic Encyclopedia of Type Strains, Phase IV (KMG-IV): sequencing the most valuable type-strain genomes for metagenomic binning, comparative biology and taxonomic classification.</title>
        <authorList>
            <person name="Goeker M."/>
        </authorList>
    </citation>
    <scope>NUCLEOTIDE SEQUENCE [LARGE SCALE GENOMIC DNA]</scope>
    <source>
        <strain evidence="1 2">DSM 27244</strain>
    </source>
</reference>
<sequence>MRDTLVGILKIAASKRPELLGAVEALNWWQQPADRSAWPVSRLTRAHGDADADRFWAAEREGA</sequence>
<dbReference type="RefSeq" id="WP_184023881.1">
    <property type="nucleotide sequence ID" value="NZ_JACIJJ010000001.1"/>
</dbReference>
<accession>A0A7W9EHR1</accession>
<gene>
    <name evidence="1" type="ORF">FHR19_000510</name>
</gene>
<evidence type="ECO:0000313" key="1">
    <source>
        <dbReference type="EMBL" id="MBB5697185.1"/>
    </source>
</evidence>
<evidence type="ECO:0000313" key="2">
    <source>
        <dbReference type="Proteomes" id="UP000557739"/>
    </source>
</evidence>
<name>A0A7W9EHR1_9SPHN</name>
<organism evidence="1 2">
    <name type="scientific">Sphingomonas yantingensis</name>
    <dbReference type="NCBI Taxonomy" id="1241761"/>
    <lineage>
        <taxon>Bacteria</taxon>
        <taxon>Pseudomonadati</taxon>
        <taxon>Pseudomonadota</taxon>
        <taxon>Alphaproteobacteria</taxon>
        <taxon>Sphingomonadales</taxon>
        <taxon>Sphingomonadaceae</taxon>
        <taxon>Sphingomonas</taxon>
    </lineage>
</organism>
<dbReference type="EMBL" id="JACIJJ010000001">
    <property type="protein sequence ID" value="MBB5697185.1"/>
    <property type="molecule type" value="Genomic_DNA"/>
</dbReference>